<dbReference type="CDD" id="cd02855">
    <property type="entry name" value="E_set_GBE_prok_N"/>
    <property type="match status" value="1"/>
</dbReference>
<dbReference type="FunFam" id="3.20.20.80:FF:000003">
    <property type="entry name" value="1,4-alpha-glucan branching enzyme GlgB"/>
    <property type="match status" value="1"/>
</dbReference>
<dbReference type="NCBIfam" id="TIGR01515">
    <property type="entry name" value="branching_enzym"/>
    <property type="match status" value="1"/>
</dbReference>
<keyword evidence="7 10" id="KW-0808">Transferase</keyword>
<dbReference type="PANTHER" id="PTHR43651">
    <property type="entry name" value="1,4-ALPHA-GLUCAN-BRANCHING ENZYME"/>
    <property type="match status" value="1"/>
</dbReference>
<evidence type="ECO:0000256" key="5">
    <source>
        <dbReference type="ARBA" id="ARBA00022600"/>
    </source>
</evidence>
<dbReference type="InterPro" id="IPR013783">
    <property type="entry name" value="Ig-like_fold"/>
</dbReference>
<comment type="pathway">
    <text evidence="3 10">Glycan biosynthesis; glycogen biosynthesis.</text>
</comment>
<dbReference type="InterPro" id="IPR006407">
    <property type="entry name" value="GlgB"/>
</dbReference>
<dbReference type="SMART" id="SM00642">
    <property type="entry name" value="Aamy"/>
    <property type="match status" value="1"/>
</dbReference>
<dbReference type="GO" id="GO:0043169">
    <property type="term" value="F:cation binding"/>
    <property type="evidence" value="ECO:0007669"/>
    <property type="project" value="InterPro"/>
</dbReference>
<dbReference type="SUPFAM" id="SSF81296">
    <property type="entry name" value="E set domains"/>
    <property type="match status" value="2"/>
</dbReference>
<dbReference type="NCBIfam" id="NF008967">
    <property type="entry name" value="PRK12313.1"/>
    <property type="match status" value="1"/>
</dbReference>
<dbReference type="Pfam" id="PF22019">
    <property type="entry name" value="GlgB_N"/>
    <property type="match status" value="1"/>
</dbReference>
<protein>
    <recommendedName>
        <fullName evidence="10">1,4-alpha-glucan branching enzyme GlgB</fullName>
        <ecNumber evidence="10">2.4.1.18</ecNumber>
    </recommendedName>
    <alternativeName>
        <fullName evidence="10">1,4-alpha-D-glucan:1,4-alpha-D-glucan 6-glucosyl-transferase</fullName>
    </alternativeName>
    <alternativeName>
        <fullName evidence="10">Alpha-(1-&gt;4)-glucan branching enzyme</fullName>
    </alternativeName>
    <alternativeName>
        <fullName evidence="10">Glycogen branching enzyme</fullName>
        <shortName evidence="10">BE</shortName>
    </alternativeName>
</protein>
<dbReference type="GO" id="GO:0004553">
    <property type="term" value="F:hydrolase activity, hydrolyzing O-glycosyl compounds"/>
    <property type="evidence" value="ECO:0007669"/>
    <property type="project" value="InterPro"/>
</dbReference>
<evidence type="ECO:0000256" key="11">
    <source>
        <dbReference type="PIRSR" id="PIRSR000463-1"/>
    </source>
</evidence>
<dbReference type="InterPro" id="IPR037439">
    <property type="entry name" value="Branching_enzy"/>
</dbReference>
<feature type="active site" description="Proton donor" evidence="10 11">
    <location>
        <position position="464"/>
    </location>
</feature>
<gene>
    <name evidence="10 13" type="primary">glgB</name>
    <name evidence="13" type="ORF">DB44_DI00110</name>
</gene>
<dbReference type="GO" id="GO:0005829">
    <property type="term" value="C:cytosol"/>
    <property type="evidence" value="ECO:0007669"/>
    <property type="project" value="TreeGrafter"/>
</dbReference>
<name>A0A0C1JM58_9BACT</name>
<dbReference type="InterPro" id="IPR054169">
    <property type="entry name" value="GlgB_N"/>
</dbReference>
<dbReference type="InterPro" id="IPR014756">
    <property type="entry name" value="Ig_E-set"/>
</dbReference>
<accession>A0A0C1JM58</accession>
<dbReference type="Gene3D" id="2.60.40.10">
    <property type="entry name" value="Immunoglobulins"/>
    <property type="match status" value="2"/>
</dbReference>
<keyword evidence="5 10" id="KW-0321">Glycogen metabolism</keyword>
<evidence type="ECO:0000256" key="3">
    <source>
        <dbReference type="ARBA" id="ARBA00004964"/>
    </source>
</evidence>
<organism evidence="13 14">
    <name type="scientific">Candidatus Protochlamydia amoebophila</name>
    <dbReference type="NCBI Taxonomy" id="362787"/>
    <lineage>
        <taxon>Bacteria</taxon>
        <taxon>Pseudomonadati</taxon>
        <taxon>Chlamydiota</taxon>
        <taxon>Chlamydiia</taxon>
        <taxon>Parachlamydiales</taxon>
        <taxon>Parachlamydiaceae</taxon>
        <taxon>Candidatus Protochlamydia</taxon>
    </lineage>
</organism>
<dbReference type="InterPro" id="IPR006047">
    <property type="entry name" value="GH13_cat_dom"/>
</dbReference>
<dbReference type="HAMAP" id="MF_00685">
    <property type="entry name" value="GlgB"/>
    <property type="match status" value="1"/>
</dbReference>
<dbReference type="GO" id="GO:0003844">
    <property type="term" value="F:1,4-alpha-glucan branching enzyme activity"/>
    <property type="evidence" value="ECO:0007669"/>
    <property type="project" value="UniProtKB-UniRule"/>
</dbReference>
<dbReference type="Gene3D" id="2.60.40.1180">
    <property type="entry name" value="Golgi alpha-mannosidase II"/>
    <property type="match status" value="1"/>
</dbReference>
<keyword evidence="6 10" id="KW-0328">Glycosyltransferase</keyword>
<dbReference type="CDD" id="cd11322">
    <property type="entry name" value="AmyAc_Glg_BE"/>
    <property type="match status" value="1"/>
</dbReference>
<proteinExistence type="inferred from homology"/>
<dbReference type="EC" id="2.4.1.18" evidence="10"/>
<comment type="function">
    <text evidence="2 10">Catalyzes the formation of the alpha-1,6-glucosidic linkages in glycogen by scission of a 1,4-alpha-linked oligosaccharide from growing alpha-1,4-glucan chains and the subsequent attachment of the oligosaccharide to the alpha-1,6 position.</text>
</comment>
<dbReference type="EMBL" id="JSAN01000081">
    <property type="protein sequence ID" value="KIC71606.1"/>
    <property type="molecule type" value="Genomic_DNA"/>
</dbReference>
<evidence type="ECO:0000256" key="7">
    <source>
        <dbReference type="ARBA" id="ARBA00022679"/>
    </source>
</evidence>
<dbReference type="UniPathway" id="UPA00164"/>
<comment type="subunit">
    <text evidence="10">Monomer.</text>
</comment>
<dbReference type="PANTHER" id="PTHR43651:SF3">
    <property type="entry name" value="1,4-ALPHA-GLUCAN-BRANCHING ENZYME"/>
    <property type="match status" value="1"/>
</dbReference>
<evidence type="ECO:0000259" key="12">
    <source>
        <dbReference type="SMART" id="SM00642"/>
    </source>
</evidence>
<dbReference type="PIRSF" id="PIRSF000463">
    <property type="entry name" value="GlgB"/>
    <property type="match status" value="1"/>
</dbReference>
<dbReference type="RefSeq" id="WP_080503323.1">
    <property type="nucleotide sequence ID" value="NZ_JSAN01000081.1"/>
</dbReference>
<evidence type="ECO:0000256" key="10">
    <source>
        <dbReference type="HAMAP-Rule" id="MF_00685"/>
    </source>
</evidence>
<keyword evidence="9 10" id="KW-0119">Carbohydrate metabolism</keyword>
<evidence type="ECO:0000256" key="2">
    <source>
        <dbReference type="ARBA" id="ARBA00002953"/>
    </source>
</evidence>
<dbReference type="Pfam" id="PF02922">
    <property type="entry name" value="CBM_48"/>
    <property type="match status" value="1"/>
</dbReference>
<dbReference type="Gene3D" id="3.20.20.80">
    <property type="entry name" value="Glycosidases"/>
    <property type="match status" value="1"/>
</dbReference>
<comment type="caution">
    <text evidence="13">The sequence shown here is derived from an EMBL/GenBank/DDBJ whole genome shotgun (WGS) entry which is preliminary data.</text>
</comment>
<dbReference type="AlphaFoldDB" id="A0A0C1JM58"/>
<dbReference type="InterPro" id="IPR044143">
    <property type="entry name" value="GlgB_N_E_set_prok"/>
</dbReference>
<dbReference type="NCBIfam" id="NF003811">
    <property type="entry name" value="PRK05402.1"/>
    <property type="match status" value="1"/>
</dbReference>
<dbReference type="GO" id="GO:0005978">
    <property type="term" value="P:glycogen biosynthetic process"/>
    <property type="evidence" value="ECO:0007669"/>
    <property type="project" value="UniProtKB-UniRule"/>
</dbReference>
<keyword evidence="8 10" id="KW-0320">Glycogen biosynthesis</keyword>
<dbReference type="FunFam" id="2.60.40.10:FF:000169">
    <property type="entry name" value="1,4-alpha-glucan branching enzyme GlgB"/>
    <property type="match status" value="1"/>
</dbReference>
<dbReference type="InterPro" id="IPR006048">
    <property type="entry name" value="A-amylase/branching_C"/>
</dbReference>
<dbReference type="Pfam" id="PF00128">
    <property type="entry name" value="Alpha-amylase"/>
    <property type="match status" value="1"/>
</dbReference>
<reference evidence="13 14" key="1">
    <citation type="journal article" date="2014" name="Mol. Biol. Evol.">
        <title>Massive expansion of Ubiquitination-related gene families within the Chlamydiae.</title>
        <authorList>
            <person name="Domman D."/>
            <person name="Collingro A."/>
            <person name="Lagkouvardos I."/>
            <person name="Gehre L."/>
            <person name="Weinmaier T."/>
            <person name="Rattei T."/>
            <person name="Subtil A."/>
            <person name="Horn M."/>
        </authorList>
    </citation>
    <scope>NUCLEOTIDE SEQUENCE [LARGE SCALE GENOMIC DNA]</scope>
    <source>
        <strain evidence="13 14">EI2</strain>
    </source>
</reference>
<dbReference type="SUPFAM" id="SSF51445">
    <property type="entry name" value="(Trans)glycosidases"/>
    <property type="match status" value="1"/>
</dbReference>
<comment type="catalytic activity">
    <reaction evidence="1 10">
        <text>Transfers a segment of a (1-&gt;4)-alpha-D-glucan chain to a primary hydroxy group in a similar glucan chain.</text>
        <dbReference type="EC" id="2.4.1.18"/>
    </reaction>
</comment>
<evidence type="ECO:0000256" key="8">
    <source>
        <dbReference type="ARBA" id="ARBA00023056"/>
    </source>
</evidence>
<dbReference type="InterPro" id="IPR004193">
    <property type="entry name" value="Glyco_hydro_13_N"/>
</dbReference>
<dbReference type="Pfam" id="PF02806">
    <property type="entry name" value="Alpha-amylase_C"/>
    <property type="match status" value="1"/>
</dbReference>
<dbReference type="InterPro" id="IPR013780">
    <property type="entry name" value="Glyco_hydro_b"/>
</dbReference>
<evidence type="ECO:0000313" key="14">
    <source>
        <dbReference type="Proteomes" id="UP000031465"/>
    </source>
</evidence>
<sequence length="727" mass="84700">MMTMQQTEFDSQFNEHMYRIIHVVHHQPHAFLGLHSFFEGSKVIRLWRPNAQQIFLELFGNIVEARRIHEMGIFECIVPSHTTAIDYKIFHQNGKLHFDPYAFLPTFGEVDQYLFGKGVHYELYHQMGGRLATHQGTQGVKFAVWAPNAKSVSLMADFNHWDGKVNPMRIMGYSGVWELFVPGLQEGEKYKFEIHTQQGERILKSDPYALSSELRPATASKIANIERFQWQDQAWMEQRKTKNWTSLPMNIYEVHLGSWKKKDSNSEFLNYRELAHELTAYCLDMGFTHIELLPIQEHPLDESWGYQVSGFYAPTSRFGHPEDFQYFVNYLHQHQISLILDWVPGHFPTDAFSLARFDGSALYEHADPRQGYHPHWHTNIFNFGRHEVSNFLIANALYWLEIMHVDGLRVDAVASMLYLDYGREENEWIPNDVGGKENLQAIEFLKHLNSIVHSKCPGSLMIAEESTSFTGVTHSVEKGGLGFDLKWNMGWMNDTLRYFSKDMLFRNYHHHDLTFGLVYAFSEKFISVFSHDEVVHGKKSLLSKMPGDMWQQFANLRLLISYMICQPGKKLLFMGAEIGQWNEWNCKSGLEWFLLQFPTHAGIHKFVQEINHFYLKQPALWQKDFSHESFEWVDFADMHNSVISYVRKGGTERLLCVHNFTPLYHSDYILHLSQFEHIEEIFNSDAEKFGGSGKHNLNPEIIRNEARSVIGLRLILAPLATLIFKLS</sequence>
<evidence type="ECO:0000256" key="1">
    <source>
        <dbReference type="ARBA" id="ARBA00000826"/>
    </source>
</evidence>
<dbReference type="Proteomes" id="UP000031465">
    <property type="component" value="Unassembled WGS sequence"/>
</dbReference>
<dbReference type="PATRIC" id="fig|362787.3.peg.1302"/>
<feature type="active site" description="Nucleophile" evidence="10 11">
    <location>
        <position position="411"/>
    </location>
</feature>
<dbReference type="SUPFAM" id="SSF51011">
    <property type="entry name" value="Glycosyl hydrolase domain"/>
    <property type="match status" value="1"/>
</dbReference>
<comment type="similarity">
    <text evidence="4 10">Belongs to the glycosyl hydrolase 13 family. GlgB subfamily.</text>
</comment>
<dbReference type="InterPro" id="IPR017853">
    <property type="entry name" value="GH"/>
</dbReference>
<evidence type="ECO:0000256" key="9">
    <source>
        <dbReference type="ARBA" id="ARBA00023277"/>
    </source>
</evidence>
<evidence type="ECO:0000256" key="4">
    <source>
        <dbReference type="ARBA" id="ARBA00009000"/>
    </source>
</evidence>
<evidence type="ECO:0000313" key="13">
    <source>
        <dbReference type="EMBL" id="KIC71606.1"/>
    </source>
</evidence>
<feature type="domain" description="Glycosyl hydrolase family 13 catalytic" evidence="12">
    <location>
        <begin position="253"/>
        <end position="604"/>
    </location>
</feature>
<evidence type="ECO:0000256" key="6">
    <source>
        <dbReference type="ARBA" id="ARBA00022676"/>
    </source>
</evidence>